<dbReference type="PANTHER" id="PTHR33969:SF2">
    <property type="entry name" value="SEGREGATION AND CONDENSATION PROTEIN A"/>
    <property type="match status" value="1"/>
</dbReference>
<sequence>MPVNPSEETTVVPASKFSVKTDVFEGPLELLIELIEKRKLLVNDISIAAVTDEYMQRVAAMEQNPLHETTQFVVLASTLLLIKSKSLLPILELTDEEEESIEELQERLRIYQIYRNAGKMLESVFGKQMLFERSFSESTEPIFITDAYTEKSVLAESLKDVLTRLPRKVAKPKVQVRKTVSLEDMMESLRSRIERQMKFRFRDIAGQGAEKGTVIIGFLAVLEMVKQGLVIVQQTKHFDDIDIERESGGTPRYM</sequence>
<dbReference type="PANTHER" id="PTHR33969">
    <property type="entry name" value="SEGREGATION AND CONDENSATION PROTEIN A"/>
    <property type="match status" value="1"/>
</dbReference>
<dbReference type="InterPro" id="IPR003768">
    <property type="entry name" value="ScpA"/>
</dbReference>
<dbReference type="AlphaFoldDB" id="A0A2H0UE92"/>
<proteinExistence type="predicted"/>
<dbReference type="EMBL" id="PFBI01000004">
    <property type="protein sequence ID" value="PIR84748.1"/>
    <property type="molecule type" value="Genomic_DNA"/>
</dbReference>
<dbReference type="Gene3D" id="6.10.250.2410">
    <property type="match status" value="1"/>
</dbReference>
<dbReference type="Pfam" id="PF02616">
    <property type="entry name" value="SMC_ScpA"/>
    <property type="match status" value="1"/>
</dbReference>
<gene>
    <name evidence="2" type="ORF">COU16_01000</name>
</gene>
<protein>
    <recommendedName>
        <fullName evidence="1">Segregation and condensation protein A</fullName>
    </recommendedName>
</protein>
<dbReference type="Proteomes" id="UP000229344">
    <property type="component" value="Unassembled WGS sequence"/>
</dbReference>
<accession>A0A2H0UE92</accession>
<name>A0A2H0UE92_9BACT</name>
<reference evidence="3" key="1">
    <citation type="submission" date="2017-09" db="EMBL/GenBank/DDBJ databases">
        <title>Depth-based differentiation of microbial function through sediment-hosted aquifers and enrichment of novel symbionts in the deep terrestrial subsurface.</title>
        <authorList>
            <person name="Probst A.J."/>
            <person name="Ladd B."/>
            <person name="Jarett J.K."/>
            <person name="Geller-Mcgrath D.E."/>
            <person name="Sieber C.M.K."/>
            <person name="Emerson J.B."/>
            <person name="Anantharaman K."/>
            <person name="Thomas B.C."/>
            <person name="Malmstrom R."/>
            <person name="Stieglmeier M."/>
            <person name="Klingl A."/>
            <person name="Woyke T."/>
            <person name="Ryan C.M."/>
            <person name="Banfield J.F."/>
        </authorList>
    </citation>
    <scope>NUCLEOTIDE SEQUENCE [LARGE SCALE GENOMIC DNA]</scope>
</reference>
<evidence type="ECO:0000256" key="1">
    <source>
        <dbReference type="ARBA" id="ARBA00044777"/>
    </source>
</evidence>
<comment type="caution">
    <text evidence="2">The sequence shown here is derived from an EMBL/GenBank/DDBJ whole genome shotgun (WGS) entry which is preliminary data.</text>
</comment>
<evidence type="ECO:0000313" key="2">
    <source>
        <dbReference type="EMBL" id="PIR84748.1"/>
    </source>
</evidence>
<evidence type="ECO:0000313" key="3">
    <source>
        <dbReference type="Proteomes" id="UP000229344"/>
    </source>
</evidence>
<organism evidence="2 3">
    <name type="scientific">Candidatus Kaiserbacteria bacterium CG10_big_fil_rev_8_21_14_0_10_47_16</name>
    <dbReference type="NCBI Taxonomy" id="1974608"/>
    <lineage>
        <taxon>Bacteria</taxon>
        <taxon>Candidatus Kaiseribacteriota</taxon>
    </lineage>
</organism>